<sequence length="135" mass="15494">MFFFFTCGTHTFTNPLKGYENVTVQCQNCGNISGKVYKRWEWFTFCFIPIVPFSVKPWKEVGCHICNFWQDIKYRPDVTNQHGPGQVPLQSYGNPNDKDGQPQNLNQMQYPSQPQQPPPQQPQVGHEGGGPPVYK</sequence>
<reference evidence="2 3" key="1">
    <citation type="submission" date="2019-04" db="EMBL/GenBank/DDBJ databases">
        <title>High contiguity whole genome sequence and gene annotation resource for two Venturia nashicola isolates.</title>
        <authorList>
            <person name="Prokchorchik M."/>
            <person name="Won K."/>
            <person name="Lee Y."/>
            <person name="Choi E.D."/>
            <person name="Segonzac C."/>
            <person name="Sohn K.H."/>
        </authorList>
    </citation>
    <scope>NUCLEOTIDE SEQUENCE [LARGE SCALE GENOMIC DNA]</scope>
    <source>
        <strain evidence="2 3">PRI2</strain>
    </source>
</reference>
<protein>
    <submittedName>
        <fullName evidence="2">Uncharacterized protein</fullName>
    </submittedName>
</protein>
<feature type="compositionally biased region" description="Polar residues" evidence="1">
    <location>
        <begin position="79"/>
        <end position="94"/>
    </location>
</feature>
<evidence type="ECO:0000313" key="3">
    <source>
        <dbReference type="Proteomes" id="UP000298493"/>
    </source>
</evidence>
<dbReference type="PANTHER" id="PTHR28139">
    <property type="entry name" value="UPF0768 PROTEIN YBL029C-A"/>
    <property type="match status" value="1"/>
</dbReference>
<comment type="caution">
    <text evidence="2">The sequence shown here is derived from an EMBL/GenBank/DDBJ whole genome shotgun (WGS) entry which is preliminary data.</text>
</comment>
<dbReference type="AlphaFoldDB" id="A0A4Z1PLP3"/>
<dbReference type="STRING" id="86259.A0A4Z1PLP3"/>
<keyword evidence="3" id="KW-1185">Reference proteome</keyword>
<dbReference type="PANTHER" id="PTHR28139:SF1">
    <property type="entry name" value="UPF0768 PROTEIN YBL029C-A"/>
    <property type="match status" value="1"/>
</dbReference>
<feature type="region of interest" description="Disordered" evidence="1">
    <location>
        <begin position="79"/>
        <end position="135"/>
    </location>
</feature>
<accession>A0A4Z1PLP3</accession>
<name>A0A4Z1PLP3_9PEZI</name>
<evidence type="ECO:0000256" key="1">
    <source>
        <dbReference type="SAM" id="MobiDB-lite"/>
    </source>
</evidence>
<gene>
    <name evidence="2" type="ORF">E6O75_ATG01294</name>
</gene>
<evidence type="ECO:0000313" key="2">
    <source>
        <dbReference type="EMBL" id="TID26801.1"/>
    </source>
</evidence>
<feature type="compositionally biased region" description="Gly residues" evidence="1">
    <location>
        <begin position="126"/>
        <end position="135"/>
    </location>
</feature>
<dbReference type="EMBL" id="SNSC02000002">
    <property type="protein sequence ID" value="TID26801.1"/>
    <property type="molecule type" value="Genomic_DNA"/>
</dbReference>
<proteinExistence type="predicted"/>
<organism evidence="2 3">
    <name type="scientific">Venturia nashicola</name>
    <dbReference type="NCBI Taxonomy" id="86259"/>
    <lineage>
        <taxon>Eukaryota</taxon>
        <taxon>Fungi</taxon>
        <taxon>Dikarya</taxon>
        <taxon>Ascomycota</taxon>
        <taxon>Pezizomycotina</taxon>
        <taxon>Dothideomycetes</taxon>
        <taxon>Pleosporomycetidae</taxon>
        <taxon>Venturiales</taxon>
        <taxon>Venturiaceae</taxon>
        <taxon>Venturia</taxon>
    </lineage>
</organism>
<dbReference type="Proteomes" id="UP000298493">
    <property type="component" value="Unassembled WGS sequence"/>
</dbReference>